<feature type="transmembrane region" description="Helical" evidence="6">
    <location>
        <begin position="385"/>
        <end position="408"/>
    </location>
</feature>
<keyword evidence="9" id="KW-1185">Reference proteome</keyword>
<dbReference type="PANTHER" id="PTHR43124:SF3">
    <property type="entry name" value="CHLORAMPHENICOL EFFLUX PUMP RV0191"/>
    <property type="match status" value="1"/>
</dbReference>
<dbReference type="RefSeq" id="WP_244726415.1">
    <property type="nucleotide sequence ID" value="NZ_CP095045.1"/>
</dbReference>
<dbReference type="InterPro" id="IPR050189">
    <property type="entry name" value="MFS_Efflux_Transporters"/>
</dbReference>
<feature type="transmembrane region" description="Helical" evidence="6">
    <location>
        <begin position="45"/>
        <end position="67"/>
    </location>
</feature>
<name>A0ABY4FI34_9MICO</name>
<evidence type="ECO:0000313" key="9">
    <source>
        <dbReference type="Proteomes" id="UP000831786"/>
    </source>
</evidence>
<feature type="transmembrane region" description="Helical" evidence="6">
    <location>
        <begin position="79"/>
        <end position="100"/>
    </location>
</feature>
<keyword evidence="2" id="KW-1003">Cell membrane</keyword>
<dbReference type="SUPFAM" id="SSF103473">
    <property type="entry name" value="MFS general substrate transporter"/>
    <property type="match status" value="1"/>
</dbReference>
<evidence type="ECO:0000256" key="2">
    <source>
        <dbReference type="ARBA" id="ARBA00022475"/>
    </source>
</evidence>
<dbReference type="Proteomes" id="UP000831786">
    <property type="component" value="Chromosome"/>
</dbReference>
<proteinExistence type="predicted"/>
<evidence type="ECO:0000256" key="3">
    <source>
        <dbReference type="ARBA" id="ARBA00022692"/>
    </source>
</evidence>
<evidence type="ECO:0000256" key="4">
    <source>
        <dbReference type="ARBA" id="ARBA00022989"/>
    </source>
</evidence>
<feature type="transmembrane region" description="Helical" evidence="6">
    <location>
        <begin position="144"/>
        <end position="162"/>
    </location>
</feature>
<feature type="transmembrane region" description="Helical" evidence="6">
    <location>
        <begin position="260"/>
        <end position="283"/>
    </location>
</feature>
<sequence>MNQKQAYATNFGIRARATRNVGELRGAGEPREARHPVPARRHARAALLALALGAFGIGMTEFVPIGLLPQIAGTYGVSIPTAAWVVSAYAAGVLVGAPMLTILGTRVPRRRMLLLLMALFVVGNLLAALAPGFAALLAGRVATSFTHGAFFGIGAVVAAELVGPARRAAAVALMFTGLTLANLVGVPLGTRIGDLLGWRTTFVVIAAIGVLALCALARFVPGAPRTRPGSPNAPAAIDEDAASTGSRLRAELRALRDPQALLAILMTMLGFGGVFAVITYLAPTMTGPAGLPEEAVSWVLVVLGLGMVVGNWLGGRLADRAIMPTVVGSFAVLALALLAFVWTAHAAVPALLTVFVVGLAGFASVAPLQTLVLERAAGAPMLASAVNIGAFNLGNALAAWLAGAAIGAGHGYAATGWVGAALTGTALILALASAGASAVGRRRRVLP</sequence>
<dbReference type="PROSITE" id="PS50850">
    <property type="entry name" value="MFS"/>
    <property type="match status" value="1"/>
</dbReference>
<feature type="transmembrane region" description="Helical" evidence="6">
    <location>
        <begin position="295"/>
        <end position="314"/>
    </location>
</feature>
<dbReference type="Gene3D" id="1.20.1250.20">
    <property type="entry name" value="MFS general substrate transporter like domains"/>
    <property type="match status" value="1"/>
</dbReference>
<feature type="transmembrane region" description="Helical" evidence="6">
    <location>
        <begin position="350"/>
        <end position="373"/>
    </location>
</feature>
<dbReference type="CDD" id="cd17324">
    <property type="entry name" value="MFS_NepI_like"/>
    <property type="match status" value="1"/>
</dbReference>
<feature type="transmembrane region" description="Helical" evidence="6">
    <location>
        <begin position="112"/>
        <end position="138"/>
    </location>
</feature>
<feature type="transmembrane region" description="Helical" evidence="6">
    <location>
        <begin position="414"/>
        <end position="439"/>
    </location>
</feature>
<gene>
    <name evidence="8" type="ORF">MUN78_10940</name>
</gene>
<evidence type="ECO:0000256" key="5">
    <source>
        <dbReference type="ARBA" id="ARBA00023136"/>
    </source>
</evidence>
<keyword evidence="3 6" id="KW-0812">Transmembrane</keyword>
<dbReference type="Pfam" id="PF07690">
    <property type="entry name" value="MFS_1"/>
    <property type="match status" value="1"/>
</dbReference>
<dbReference type="PANTHER" id="PTHR43124">
    <property type="entry name" value="PURINE EFFLUX PUMP PBUE"/>
    <property type="match status" value="1"/>
</dbReference>
<comment type="subcellular location">
    <subcellularLocation>
        <location evidence="1">Cell membrane</location>
        <topology evidence="1">Multi-pass membrane protein</topology>
    </subcellularLocation>
</comment>
<protein>
    <submittedName>
        <fullName evidence="8">MFS transporter</fullName>
    </submittedName>
</protein>
<feature type="domain" description="Major facilitator superfamily (MFS) profile" evidence="7">
    <location>
        <begin position="46"/>
        <end position="438"/>
    </location>
</feature>
<feature type="transmembrane region" description="Helical" evidence="6">
    <location>
        <begin position="200"/>
        <end position="220"/>
    </location>
</feature>
<dbReference type="EMBL" id="CP095045">
    <property type="protein sequence ID" value="UOQ56205.1"/>
    <property type="molecule type" value="Genomic_DNA"/>
</dbReference>
<evidence type="ECO:0000256" key="6">
    <source>
        <dbReference type="SAM" id="Phobius"/>
    </source>
</evidence>
<evidence type="ECO:0000259" key="7">
    <source>
        <dbReference type="PROSITE" id="PS50850"/>
    </source>
</evidence>
<feature type="transmembrane region" description="Helical" evidence="6">
    <location>
        <begin position="321"/>
        <end position="344"/>
    </location>
</feature>
<dbReference type="InterPro" id="IPR011701">
    <property type="entry name" value="MFS"/>
</dbReference>
<accession>A0ABY4FI34</accession>
<feature type="transmembrane region" description="Helical" evidence="6">
    <location>
        <begin position="169"/>
        <end position="188"/>
    </location>
</feature>
<evidence type="ECO:0000313" key="8">
    <source>
        <dbReference type="EMBL" id="UOQ56205.1"/>
    </source>
</evidence>
<reference evidence="8 9" key="1">
    <citation type="submission" date="2022-04" db="EMBL/GenBank/DDBJ databases">
        <title>Leucobacter sp. isolated from rhizosphere of garlic.</title>
        <authorList>
            <person name="Won M."/>
            <person name="Lee C.-M."/>
            <person name="Woen H.-Y."/>
            <person name="Kwon S.-W."/>
        </authorList>
    </citation>
    <scope>NUCLEOTIDE SEQUENCE [LARGE SCALE GENOMIC DNA]</scope>
    <source>
        <strain evidence="8 9">H21R-40</strain>
    </source>
</reference>
<dbReference type="InterPro" id="IPR036259">
    <property type="entry name" value="MFS_trans_sf"/>
</dbReference>
<dbReference type="InterPro" id="IPR020846">
    <property type="entry name" value="MFS_dom"/>
</dbReference>
<organism evidence="8 9">
    <name type="scientific">Leucobacter allii</name>
    <dbReference type="NCBI Taxonomy" id="2932247"/>
    <lineage>
        <taxon>Bacteria</taxon>
        <taxon>Bacillati</taxon>
        <taxon>Actinomycetota</taxon>
        <taxon>Actinomycetes</taxon>
        <taxon>Micrococcales</taxon>
        <taxon>Microbacteriaceae</taxon>
        <taxon>Leucobacter</taxon>
    </lineage>
</organism>
<keyword evidence="5 6" id="KW-0472">Membrane</keyword>
<keyword evidence="4 6" id="KW-1133">Transmembrane helix</keyword>
<evidence type="ECO:0000256" key="1">
    <source>
        <dbReference type="ARBA" id="ARBA00004651"/>
    </source>
</evidence>